<dbReference type="EMBL" id="UGQE01000004">
    <property type="protein sequence ID" value="STZ14320.1"/>
    <property type="molecule type" value="Genomic_DNA"/>
</dbReference>
<name>A0A1T0A2K7_9GAMM</name>
<protein>
    <recommendedName>
        <fullName evidence="9">1-deoxy-D-xylulose 5-phosphate reductoisomerase</fullName>
        <shortName evidence="9">DXP reductoisomerase</shortName>
        <ecNumber evidence="9">1.1.1.267</ecNumber>
    </recommendedName>
    <alternativeName>
        <fullName evidence="9">1-deoxyxylulose-5-phosphate reductoisomerase</fullName>
    </alternativeName>
    <alternativeName>
        <fullName evidence="9">2-C-methyl-D-erythritol 4-phosphate synthase</fullName>
    </alternativeName>
</protein>
<dbReference type="SUPFAM" id="SSF51735">
    <property type="entry name" value="NAD(P)-binding Rossmann-fold domains"/>
    <property type="match status" value="1"/>
</dbReference>
<feature type="binding site" evidence="9">
    <location>
        <position position="143"/>
    </location>
    <ligand>
        <name>1-deoxy-D-xylulose 5-phosphate</name>
        <dbReference type="ChEBI" id="CHEBI:57792"/>
    </ligand>
</feature>
<comment type="catalytic activity">
    <reaction evidence="8">
        <text>2-C-methyl-D-erythritol 4-phosphate + NADP(+) = 1-deoxy-D-xylulose 5-phosphate + NADPH + H(+)</text>
        <dbReference type="Rhea" id="RHEA:13717"/>
        <dbReference type="ChEBI" id="CHEBI:15378"/>
        <dbReference type="ChEBI" id="CHEBI:57783"/>
        <dbReference type="ChEBI" id="CHEBI:57792"/>
        <dbReference type="ChEBI" id="CHEBI:58262"/>
        <dbReference type="ChEBI" id="CHEBI:58349"/>
        <dbReference type="EC" id="1.1.1.267"/>
    </reaction>
    <physiologicalReaction direction="right-to-left" evidence="8">
        <dbReference type="Rhea" id="RHEA:13719"/>
    </physiologicalReaction>
</comment>
<evidence type="ECO:0000313" key="15">
    <source>
        <dbReference type="Proteomes" id="UP000190435"/>
    </source>
</evidence>
<feature type="binding site" evidence="9">
    <location>
        <position position="168"/>
    </location>
    <ligand>
        <name>Mn(2+)</name>
        <dbReference type="ChEBI" id="CHEBI:29035"/>
    </ligand>
</feature>
<reference evidence="14 16" key="2">
    <citation type="submission" date="2018-06" db="EMBL/GenBank/DDBJ databases">
        <authorList>
            <consortium name="Pathogen Informatics"/>
            <person name="Doyle S."/>
        </authorList>
    </citation>
    <scope>NUCLEOTIDE SEQUENCE [LARGE SCALE GENOMIC DNA]</scope>
    <source>
        <strain evidence="14 16">NCTC10293</strain>
    </source>
</reference>
<dbReference type="STRING" id="34060.B0181_05870"/>
<dbReference type="InterPro" id="IPR003821">
    <property type="entry name" value="DXP_reductoisomerase"/>
</dbReference>
<feature type="binding site" evidence="9">
    <location>
        <position position="144"/>
    </location>
    <ligand>
        <name>NADPH</name>
        <dbReference type="ChEBI" id="CHEBI:57783"/>
    </ligand>
</feature>
<sequence>MNDTALPNALPDLNCDDLAVQNLAVLGATGSIGDSTLALVRAHRERFCVVGLSGFGQLDKLFALCQEFRPQMVAVPENKAAEFDERLQAAGLDTRVLSGSDGLDVLASAPQVDTVVAAIVGAAGLSSTLSAAKAGKKILLANKESLVMAGHLVMAAARTHGAVILPIDSEHNAIFQCLPPAVQADNKAIHRADLGVKQLWLTASGGGFLRKTYAQMAAATAEQAVNHPNWSMGKKISIDSATMMNKGLELIEACHLFDLPEHQVQIVIHPNSVVHSLVEYVDGSLLAELGTPDMRTPIAHALSFPSRMTADVKPLNLFELASLEFIKPDEQKFLSLVLARFAAKCGTGACITLNAANEVAVQAFLDGRIRLTDIAQVVGRCLIAPEVSAHFDDEFADLPSIMAMDSKVRTVASTMIDGFENASFDDLQKNDFEQAFERIYSKEAAQ</sequence>
<evidence type="ECO:0000256" key="6">
    <source>
        <dbReference type="ARBA" id="ARBA00023211"/>
    </source>
</evidence>
<proteinExistence type="inferred from homology"/>
<keyword evidence="15" id="KW-1185">Reference proteome</keyword>
<dbReference type="Gene3D" id="3.40.50.720">
    <property type="entry name" value="NAD(P)-binding Rossmann-like Domain"/>
    <property type="match status" value="1"/>
</dbReference>
<feature type="binding site" evidence="9">
    <location>
        <position position="31"/>
    </location>
    <ligand>
        <name>NADPH</name>
        <dbReference type="ChEBI" id="CHEBI:57783"/>
    </ligand>
</feature>
<feature type="binding site" evidence="9">
    <location>
        <position position="204"/>
    </location>
    <ligand>
        <name>1-deoxy-D-xylulose 5-phosphate</name>
        <dbReference type="ChEBI" id="CHEBI:57792"/>
    </ligand>
</feature>
<dbReference type="InterPro" id="IPR026877">
    <property type="entry name" value="DXPR_C"/>
</dbReference>
<dbReference type="SUPFAM" id="SSF55347">
    <property type="entry name" value="Glyceraldehyde-3-phosphate dehydrogenase-like, C-terminal domain"/>
    <property type="match status" value="1"/>
</dbReference>
<dbReference type="Proteomes" id="UP000255279">
    <property type="component" value="Unassembled WGS sequence"/>
</dbReference>
<comment type="cofactor">
    <cofactor evidence="9">
        <name>Mg(2+)</name>
        <dbReference type="ChEBI" id="CHEBI:18420"/>
    </cofactor>
    <cofactor evidence="9">
        <name>Mn(2+)</name>
        <dbReference type="ChEBI" id="CHEBI:29035"/>
    </cofactor>
</comment>
<dbReference type="PIRSF" id="PIRSF006205">
    <property type="entry name" value="Dxp_reductismrs"/>
    <property type="match status" value="1"/>
</dbReference>
<accession>A0A1T0A2K7</accession>
<comment type="caution">
    <text evidence="9">Lacks conserved residue(s) required for the propagation of feature annotation.</text>
</comment>
<evidence type="ECO:0000256" key="1">
    <source>
        <dbReference type="ARBA" id="ARBA00005094"/>
    </source>
</evidence>
<dbReference type="GO" id="GO:0030604">
    <property type="term" value="F:1-deoxy-D-xylulose-5-phosphate reductoisomerase activity"/>
    <property type="evidence" value="ECO:0007669"/>
    <property type="project" value="UniProtKB-UniRule"/>
</dbReference>
<dbReference type="Gene3D" id="1.10.1740.10">
    <property type="match status" value="1"/>
</dbReference>
<comment type="pathway">
    <text evidence="1 9">Isoprenoid biosynthesis; isopentenyl diphosphate biosynthesis via DXP pathway; isopentenyl diphosphate from 1-deoxy-D-xylulose 5-phosphate: step 1/6.</text>
</comment>
<keyword evidence="13" id="KW-0413">Isomerase</keyword>
<feature type="binding site" evidence="9">
    <location>
        <position position="246"/>
    </location>
    <ligand>
        <name>1-deoxy-D-xylulose 5-phosphate</name>
        <dbReference type="ChEBI" id="CHEBI:57792"/>
    </ligand>
</feature>
<dbReference type="PANTHER" id="PTHR30525:SF0">
    <property type="entry name" value="1-DEOXY-D-XYLULOSE 5-PHOSPHATE REDUCTOISOMERASE, CHLOROPLASTIC"/>
    <property type="match status" value="1"/>
</dbReference>
<feature type="binding site" evidence="9">
    <location>
        <position position="170"/>
    </location>
    <ligand>
        <name>Mn(2+)</name>
        <dbReference type="ChEBI" id="CHEBI:29035"/>
    </ligand>
</feature>
<feature type="binding site" evidence="9">
    <location>
        <position position="227"/>
    </location>
    <ligand>
        <name>1-deoxy-D-xylulose 5-phosphate</name>
        <dbReference type="ChEBI" id="CHEBI:57792"/>
    </ligand>
</feature>
<feature type="binding site" evidence="9">
    <location>
        <position position="240"/>
    </location>
    <ligand>
        <name>1-deoxy-D-xylulose 5-phosphate</name>
        <dbReference type="ChEBI" id="CHEBI:57792"/>
    </ligand>
</feature>
<keyword evidence="9" id="KW-0460">Magnesium</keyword>
<evidence type="ECO:0000313" key="16">
    <source>
        <dbReference type="Proteomes" id="UP000255279"/>
    </source>
</evidence>
<dbReference type="GO" id="GO:0016853">
    <property type="term" value="F:isomerase activity"/>
    <property type="evidence" value="ECO:0007669"/>
    <property type="project" value="UniProtKB-KW"/>
</dbReference>
<feature type="domain" description="DXP reductoisomerase C-terminal" evidence="12">
    <location>
        <begin position="289"/>
        <end position="410"/>
    </location>
</feature>
<keyword evidence="7 9" id="KW-0414">Isoprene biosynthesis</keyword>
<feature type="binding site" evidence="9">
    <location>
        <position position="30"/>
    </location>
    <ligand>
        <name>NADPH</name>
        <dbReference type="ChEBI" id="CHEBI:57783"/>
    </ligand>
</feature>
<feature type="domain" description="1-deoxy-D-xylulose 5-phosphate reductoisomerase C-terminal" evidence="11">
    <location>
        <begin position="164"/>
        <end position="257"/>
    </location>
</feature>
<feature type="binding site" evidence="9">
    <location>
        <position position="249"/>
    </location>
    <ligand>
        <name>Mn(2+)</name>
        <dbReference type="ChEBI" id="CHEBI:29035"/>
    </ligand>
</feature>
<dbReference type="GO" id="GO:0070402">
    <property type="term" value="F:NADPH binding"/>
    <property type="evidence" value="ECO:0007669"/>
    <property type="project" value="InterPro"/>
</dbReference>
<dbReference type="AlphaFoldDB" id="A0A1T0A2K7"/>
<feature type="binding site" evidence="9">
    <location>
        <position position="142"/>
    </location>
    <ligand>
        <name>NADPH</name>
        <dbReference type="ChEBI" id="CHEBI:57783"/>
    </ligand>
</feature>
<dbReference type="FunFam" id="3.40.50.720:FF:000045">
    <property type="entry name" value="1-deoxy-D-xylulose 5-phosphate reductoisomerase"/>
    <property type="match status" value="1"/>
</dbReference>
<dbReference type="InterPro" id="IPR036291">
    <property type="entry name" value="NAD(P)-bd_dom_sf"/>
</dbReference>
<keyword evidence="6 9" id="KW-0464">Manganese</keyword>
<feature type="binding site" evidence="9">
    <location>
        <position position="233"/>
    </location>
    <ligand>
        <name>NADPH</name>
        <dbReference type="ChEBI" id="CHEBI:57783"/>
    </ligand>
</feature>
<dbReference type="GO" id="GO:0030145">
    <property type="term" value="F:manganese ion binding"/>
    <property type="evidence" value="ECO:0007669"/>
    <property type="project" value="TreeGrafter"/>
</dbReference>
<evidence type="ECO:0000256" key="2">
    <source>
        <dbReference type="ARBA" id="ARBA00006825"/>
    </source>
</evidence>
<keyword evidence="4 9" id="KW-0521">NADP</keyword>
<feature type="binding site" evidence="9">
    <location>
        <position position="32"/>
    </location>
    <ligand>
        <name>NADPH</name>
        <dbReference type="ChEBI" id="CHEBI:57783"/>
    </ligand>
</feature>
<dbReference type="InterPro" id="IPR013644">
    <property type="entry name" value="DXP_reductoisomerase_C"/>
</dbReference>
<evidence type="ECO:0000256" key="7">
    <source>
        <dbReference type="ARBA" id="ARBA00023229"/>
    </source>
</evidence>
<feature type="binding site" evidence="9">
    <location>
        <position position="249"/>
    </location>
    <ligand>
        <name>1-deoxy-D-xylulose 5-phosphate</name>
        <dbReference type="ChEBI" id="CHEBI:57792"/>
    </ligand>
</feature>
<reference evidence="13 15" key="1">
    <citation type="submission" date="2017-02" db="EMBL/GenBank/DDBJ databases">
        <title>Draft genome sequence of Moraxella caviae CCUG 355 type strain.</title>
        <authorList>
            <person name="Engstrom-Jakobsson H."/>
            <person name="Salva-Serra F."/>
            <person name="Thorell K."/>
            <person name="Gonzales-Siles L."/>
            <person name="Karlsson R."/>
            <person name="Boulund F."/>
            <person name="Engstrand L."/>
            <person name="Moore E."/>
        </authorList>
    </citation>
    <scope>NUCLEOTIDE SEQUENCE [LARGE SCALE GENOMIC DNA]</scope>
    <source>
        <strain evidence="13 15">CCUG 355</strain>
    </source>
</reference>
<dbReference type="SUPFAM" id="SSF69055">
    <property type="entry name" value="1-deoxy-D-xylulose-5-phosphate reductoisomerase, C-terminal domain"/>
    <property type="match status" value="1"/>
</dbReference>
<dbReference type="Pfam" id="PF02670">
    <property type="entry name" value="DXP_reductoisom"/>
    <property type="match status" value="1"/>
</dbReference>
<dbReference type="HAMAP" id="MF_00183">
    <property type="entry name" value="DXP_reductoisom"/>
    <property type="match status" value="1"/>
</dbReference>
<dbReference type="Pfam" id="PF08436">
    <property type="entry name" value="DXP_redisom_C"/>
    <property type="match status" value="1"/>
</dbReference>
<feature type="binding site" evidence="9">
    <location>
        <position position="245"/>
    </location>
    <ligand>
        <name>1-deoxy-D-xylulose 5-phosphate</name>
        <dbReference type="ChEBI" id="CHEBI:57792"/>
    </ligand>
</feature>
<gene>
    <name evidence="9 14" type="primary">dxr</name>
    <name evidence="13" type="ORF">B0181_05870</name>
    <name evidence="14" type="ORF">NCTC10293_01913</name>
</gene>
<dbReference type="GO" id="GO:0051484">
    <property type="term" value="P:isopentenyl diphosphate biosynthetic process, methylerythritol 4-phosphate pathway involved in terpenoid biosynthetic process"/>
    <property type="evidence" value="ECO:0007669"/>
    <property type="project" value="TreeGrafter"/>
</dbReference>
<dbReference type="EMBL" id="MUXU01000035">
    <property type="protein sequence ID" value="OOR89935.1"/>
    <property type="molecule type" value="Genomic_DNA"/>
</dbReference>
<comment type="similarity">
    <text evidence="2 9">Belongs to the DXR family.</text>
</comment>
<evidence type="ECO:0000313" key="14">
    <source>
        <dbReference type="EMBL" id="STZ14320.1"/>
    </source>
</evidence>
<dbReference type="NCBIfam" id="TIGR00243">
    <property type="entry name" value="Dxr"/>
    <property type="match status" value="1"/>
</dbReference>
<feature type="binding site" evidence="9">
    <location>
        <position position="170"/>
    </location>
    <ligand>
        <name>1-deoxy-D-xylulose 5-phosphate</name>
        <dbReference type="ChEBI" id="CHEBI:57792"/>
    </ligand>
</feature>
<dbReference type="EC" id="1.1.1.267" evidence="9"/>
<dbReference type="UniPathway" id="UPA00056">
    <property type="reaction ID" value="UER00092"/>
</dbReference>
<feature type="domain" description="1-deoxy-D-xylulose 5-phosphate reductoisomerase N-terminal" evidence="10">
    <location>
        <begin position="23"/>
        <end position="150"/>
    </location>
</feature>
<organism evidence="13 15">
    <name type="scientific">Moraxella caviae</name>
    <dbReference type="NCBI Taxonomy" id="34060"/>
    <lineage>
        <taxon>Bacteria</taxon>
        <taxon>Pseudomonadati</taxon>
        <taxon>Pseudomonadota</taxon>
        <taxon>Gammaproteobacteria</taxon>
        <taxon>Moraxellales</taxon>
        <taxon>Moraxellaceae</taxon>
        <taxon>Moraxella</taxon>
    </lineage>
</organism>
<comment type="function">
    <text evidence="9">Catalyzes the NADPH-dependent rearrangement and reduction of 1-deoxy-D-xylulose-5-phosphate (DXP) to 2-C-methyl-D-erythritol 4-phosphate (MEP).</text>
</comment>
<dbReference type="PANTHER" id="PTHR30525">
    <property type="entry name" value="1-DEOXY-D-XYLULOSE 5-PHOSPHATE REDUCTOISOMERASE"/>
    <property type="match status" value="1"/>
</dbReference>
<evidence type="ECO:0000313" key="13">
    <source>
        <dbReference type="EMBL" id="OOR89935.1"/>
    </source>
</evidence>
<feature type="binding site" evidence="9">
    <location>
        <position position="169"/>
    </location>
    <ligand>
        <name>1-deoxy-D-xylulose 5-phosphate</name>
        <dbReference type="ChEBI" id="CHEBI:57792"/>
    </ligand>
</feature>
<dbReference type="InterPro" id="IPR036169">
    <property type="entry name" value="DXPR_C_sf"/>
</dbReference>
<evidence type="ECO:0000256" key="8">
    <source>
        <dbReference type="ARBA" id="ARBA00048543"/>
    </source>
</evidence>
<dbReference type="RefSeq" id="WP_245953298.1">
    <property type="nucleotide sequence ID" value="NZ_MUXU01000035.1"/>
</dbReference>
<evidence type="ECO:0000256" key="9">
    <source>
        <dbReference type="HAMAP-Rule" id="MF_00183"/>
    </source>
</evidence>
<evidence type="ECO:0000256" key="3">
    <source>
        <dbReference type="ARBA" id="ARBA00022723"/>
    </source>
</evidence>
<feature type="binding site" evidence="9">
    <location>
        <position position="29"/>
    </location>
    <ligand>
        <name>NADPH</name>
        <dbReference type="ChEBI" id="CHEBI:57783"/>
    </ligand>
</feature>
<evidence type="ECO:0000256" key="4">
    <source>
        <dbReference type="ARBA" id="ARBA00022857"/>
    </source>
</evidence>
<dbReference type="Pfam" id="PF13288">
    <property type="entry name" value="DXPR_C"/>
    <property type="match status" value="1"/>
</dbReference>
<evidence type="ECO:0000259" key="11">
    <source>
        <dbReference type="Pfam" id="PF08436"/>
    </source>
</evidence>
<dbReference type="Proteomes" id="UP000190435">
    <property type="component" value="Unassembled WGS sequence"/>
</dbReference>
<evidence type="ECO:0000256" key="5">
    <source>
        <dbReference type="ARBA" id="ARBA00023002"/>
    </source>
</evidence>
<keyword evidence="5 9" id="KW-0560">Oxidoreductase</keyword>
<keyword evidence="3 9" id="KW-0479">Metal-binding</keyword>
<evidence type="ECO:0000259" key="12">
    <source>
        <dbReference type="Pfam" id="PF13288"/>
    </source>
</evidence>
<dbReference type="InterPro" id="IPR013512">
    <property type="entry name" value="DXP_reductoisomerase_N"/>
</dbReference>
<evidence type="ECO:0000259" key="10">
    <source>
        <dbReference type="Pfam" id="PF02670"/>
    </source>
</evidence>